<evidence type="ECO:0000256" key="6">
    <source>
        <dbReference type="ARBA" id="ARBA00022490"/>
    </source>
</evidence>
<keyword evidence="13" id="KW-1185">Reference proteome</keyword>
<dbReference type="InterPro" id="IPR037289">
    <property type="entry name" value="Elp2"/>
</dbReference>
<feature type="repeat" description="WD" evidence="11">
    <location>
        <begin position="201"/>
        <end position="245"/>
    </location>
</feature>
<dbReference type="GO" id="GO:0005737">
    <property type="term" value="C:cytoplasm"/>
    <property type="evidence" value="ECO:0007669"/>
    <property type="project" value="UniProtKB-SubCell"/>
</dbReference>
<keyword evidence="8" id="KW-0819">tRNA processing</keyword>
<name>A0AAQ4DV39_AMBAM</name>
<dbReference type="SMART" id="SM00320">
    <property type="entry name" value="WD40"/>
    <property type="match status" value="10"/>
</dbReference>
<keyword evidence="9" id="KW-0677">Repeat</keyword>
<comment type="pathway">
    <text evidence="3">tRNA modification; 5-methoxycarbonylmethyl-2-thiouridine-tRNA biosynthesis.</text>
</comment>
<sequence>MAVSVEYTSSACNRSPQALDWGQNNIIAYGACNAVVLYDPKANGGSGAVIHTLVNHSARVNCVRWVRRKSSAETTLLSTSVDKTVTIWTKEGERFVPGAKLVGHESAVTTADALYTLPAADASVIVASAGGDFFIRIWEVDAGFTTRCVQEINLKGNFAMDVRMCFLPSSSVPLLAYGGNDMMIYCYYRDSTAGFLKCHTLHGHEDWVRGIAFETCADNSIFIASCSQDSVIRIWKILPNSENESVTGDSIADEIKLQEATFTATVDGSPQTFAVGLETVLSGHEGWVYSISWCPVTSQGEDGCELHSLLSASMDKTVVVWEPDTLSGLWLDKARFGDIGGNTLGFLGAVFGPDGKSILGQGFHGSFHMWRRKEGSGDNLWRTSVSLGGHFDKVGDIAWAAGGEYLLSCSSDQTTRLHAPWVTPGGTSWKEIARPQVHGHDLGCIASTGRLQFVSGAEEKVLRAFEGTRNFVDNFKRLCGIDLLLHSGIKELAEGASVPSLGLSNKAVYENDLTRSITDEERHPKNQFPEFYFTPVVLTEPPTEEDLLQNTLWSEVRKLYGHGYELFTLAASHSGKLIASACKASTQQHAAILLWDTATWKQVGELVFHNLTITQMEFSPDDRYLLSVSRDRSWCIHEINVDGNVLNRIAFAEKKAAIHQRIIWSCAWSHDGLYFATASRDKKVVIWGWRTVDKAAEACLGPFESKAELTVEDSATAVTFAPGICSDDRYLVAIGLEKGIVHIYEWNLELGWALRETLQQNFAHHLTVKRLKFCPRSDRDAGTAFQLASCGDDHMVRVYNIPHRS</sequence>
<keyword evidence="7 11" id="KW-0853">WD repeat</keyword>
<evidence type="ECO:0000256" key="3">
    <source>
        <dbReference type="ARBA" id="ARBA00005043"/>
    </source>
</evidence>
<organism evidence="12 13">
    <name type="scientific">Amblyomma americanum</name>
    <name type="common">Lone star tick</name>
    <dbReference type="NCBI Taxonomy" id="6943"/>
    <lineage>
        <taxon>Eukaryota</taxon>
        <taxon>Metazoa</taxon>
        <taxon>Ecdysozoa</taxon>
        <taxon>Arthropoda</taxon>
        <taxon>Chelicerata</taxon>
        <taxon>Arachnida</taxon>
        <taxon>Acari</taxon>
        <taxon>Parasitiformes</taxon>
        <taxon>Ixodida</taxon>
        <taxon>Ixodoidea</taxon>
        <taxon>Ixodidae</taxon>
        <taxon>Amblyomminae</taxon>
        <taxon>Amblyomma</taxon>
    </lineage>
</organism>
<evidence type="ECO:0000256" key="1">
    <source>
        <dbReference type="ARBA" id="ARBA00004123"/>
    </source>
</evidence>
<dbReference type="FunFam" id="2.130.10.10:FF:000400">
    <property type="entry name" value="Elongator acetyltransferase complex subunit 2"/>
    <property type="match status" value="1"/>
</dbReference>
<keyword evidence="10" id="KW-0539">Nucleus</keyword>
<dbReference type="GO" id="GO:0005634">
    <property type="term" value="C:nucleus"/>
    <property type="evidence" value="ECO:0007669"/>
    <property type="project" value="UniProtKB-SubCell"/>
</dbReference>
<dbReference type="GO" id="GO:0002098">
    <property type="term" value="P:tRNA wobble uridine modification"/>
    <property type="evidence" value="ECO:0007669"/>
    <property type="project" value="InterPro"/>
</dbReference>
<evidence type="ECO:0000256" key="4">
    <source>
        <dbReference type="ARBA" id="ARBA00005881"/>
    </source>
</evidence>
<dbReference type="AlphaFoldDB" id="A0AAQ4DV39"/>
<dbReference type="Proteomes" id="UP001321473">
    <property type="component" value="Unassembled WGS sequence"/>
</dbReference>
<evidence type="ECO:0000256" key="5">
    <source>
        <dbReference type="ARBA" id="ARBA00020267"/>
    </source>
</evidence>
<evidence type="ECO:0000256" key="2">
    <source>
        <dbReference type="ARBA" id="ARBA00004496"/>
    </source>
</evidence>
<dbReference type="InterPro" id="IPR036322">
    <property type="entry name" value="WD40_repeat_dom_sf"/>
</dbReference>
<evidence type="ECO:0000256" key="10">
    <source>
        <dbReference type="ARBA" id="ARBA00023242"/>
    </source>
</evidence>
<gene>
    <name evidence="12" type="ORF">V5799_006891</name>
</gene>
<reference evidence="12 13" key="1">
    <citation type="journal article" date="2023" name="Arcadia Sci">
        <title>De novo assembly of a long-read Amblyomma americanum tick genome.</title>
        <authorList>
            <person name="Chou S."/>
            <person name="Poskanzer K.E."/>
            <person name="Rollins M."/>
            <person name="Thuy-Boun P.S."/>
        </authorList>
    </citation>
    <scope>NUCLEOTIDE SEQUENCE [LARGE SCALE GENOMIC DNA]</scope>
    <source>
        <strain evidence="12">F_SG_1</strain>
        <tissue evidence="12">Salivary glands</tissue>
    </source>
</reference>
<dbReference type="Gene3D" id="2.130.10.10">
    <property type="entry name" value="YVTN repeat-like/Quinoprotein amine dehydrogenase"/>
    <property type="match status" value="4"/>
</dbReference>
<protein>
    <recommendedName>
        <fullName evidence="5">Elongator complex protein 2</fullName>
    </recommendedName>
</protein>
<evidence type="ECO:0000256" key="11">
    <source>
        <dbReference type="PROSITE-ProRule" id="PRU00221"/>
    </source>
</evidence>
<dbReference type="InterPro" id="IPR001680">
    <property type="entry name" value="WD40_rpt"/>
</dbReference>
<comment type="caution">
    <text evidence="12">The sequence shown here is derived from an EMBL/GenBank/DDBJ whole genome shotgun (WGS) entry which is preliminary data.</text>
</comment>
<keyword evidence="6" id="KW-0963">Cytoplasm</keyword>
<dbReference type="InterPro" id="IPR015943">
    <property type="entry name" value="WD40/YVTN_repeat-like_dom_sf"/>
</dbReference>
<dbReference type="PROSITE" id="PS50082">
    <property type="entry name" value="WD_REPEATS_2"/>
    <property type="match status" value="2"/>
</dbReference>
<dbReference type="Pfam" id="PF00400">
    <property type="entry name" value="WD40"/>
    <property type="match status" value="7"/>
</dbReference>
<dbReference type="SUPFAM" id="SSF50978">
    <property type="entry name" value="WD40 repeat-like"/>
    <property type="match status" value="3"/>
</dbReference>
<comment type="similarity">
    <text evidence="4">Belongs to the WD repeat ELP2 family.</text>
</comment>
<evidence type="ECO:0000256" key="9">
    <source>
        <dbReference type="ARBA" id="ARBA00022737"/>
    </source>
</evidence>
<evidence type="ECO:0000256" key="7">
    <source>
        <dbReference type="ARBA" id="ARBA00022574"/>
    </source>
</evidence>
<dbReference type="PANTHER" id="PTHR44111:SF1">
    <property type="entry name" value="ELONGATOR COMPLEX PROTEIN 2"/>
    <property type="match status" value="1"/>
</dbReference>
<dbReference type="EMBL" id="JARKHS020026444">
    <property type="protein sequence ID" value="KAK8766329.1"/>
    <property type="molecule type" value="Genomic_DNA"/>
</dbReference>
<proteinExistence type="inferred from homology"/>
<feature type="repeat" description="WD" evidence="11">
    <location>
        <begin position="656"/>
        <end position="687"/>
    </location>
</feature>
<comment type="subcellular location">
    <subcellularLocation>
        <location evidence="2">Cytoplasm</location>
    </subcellularLocation>
    <subcellularLocation>
        <location evidence="1">Nucleus</location>
    </subcellularLocation>
</comment>
<evidence type="ECO:0000313" key="13">
    <source>
        <dbReference type="Proteomes" id="UP001321473"/>
    </source>
</evidence>
<evidence type="ECO:0000256" key="8">
    <source>
        <dbReference type="ARBA" id="ARBA00022694"/>
    </source>
</evidence>
<dbReference type="PANTHER" id="PTHR44111">
    <property type="entry name" value="ELONGATOR COMPLEX PROTEIN 2"/>
    <property type="match status" value="1"/>
</dbReference>
<accession>A0AAQ4DV39</accession>
<dbReference type="GO" id="GO:0033588">
    <property type="term" value="C:elongator holoenzyme complex"/>
    <property type="evidence" value="ECO:0007669"/>
    <property type="project" value="InterPro"/>
</dbReference>
<evidence type="ECO:0000313" key="12">
    <source>
        <dbReference type="EMBL" id="KAK8766329.1"/>
    </source>
</evidence>